<gene>
    <name evidence="3" type="ORF">ElP_19100</name>
</gene>
<dbReference type="Proteomes" id="UP000317835">
    <property type="component" value="Chromosome"/>
</dbReference>
<feature type="domain" description="Terminase large subunit-like endonuclease" evidence="2">
    <location>
        <begin position="155"/>
        <end position="427"/>
    </location>
</feature>
<organism evidence="3 4">
    <name type="scientific">Tautonia plasticadhaerens</name>
    <dbReference type="NCBI Taxonomy" id="2527974"/>
    <lineage>
        <taxon>Bacteria</taxon>
        <taxon>Pseudomonadati</taxon>
        <taxon>Planctomycetota</taxon>
        <taxon>Planctomycetia</taxon>
        <taxon>Isosphaerales</taxon>
        <taxon>Isosphaeraceae</taxon>
        <taxon>Tautonia</taxon>
    </lineage>
</organism>
<dbReference type="InterPro" id="IPR005021">
    <property type="entry name" value="Terminase_largesu-like"/>
</dbReference>
<dbReference type="AlphaFoldDB" id="A0A518GZK8"/>
<dbReference type="GO" id="GO:0004519">
    <property type="term" value="F:endonuclease activity"/>
    <property type="evidence" value="ECO:0007669"/>
    <property type="project" value="InterPro"/>
</dbReference>
<evidence type="ECO:0000259" key="1">
    <source>
        <dbReference type="Pfam" id="PF03354"/>
    </source>
</evidence>
<feature type="domain" description="Terminase large subunit-like ATPase" evidence="1">
    <location>
        <begin position="16"/>
        <end position="138"/>
    </location>
</feature>
<dbReference type="KEGG" id="tpla:ElP_19100"/>
<evidence type="ECO:0000313" key="4">
    <source>
        <dbReference type="Proteomes" id="UP000317835"/>
    </source>
</evidence>
<sequence>MVAGGGLFLLTGEGQGKANQRVYTASGDTKQAALIFSAMSEMIRNDPALDSRFVIYDGYRRIEYPAGNSTLEVLSSVPKSKHGLGPTAVLIDEYHVVDEELVNVLTTGFAARLDPLTWMITTAGWDRHSLCFDEWQYAVDVRDGVREDPTYLPVIHAAGAGDDWTDEATWHKAMPALGDFCSLDFIREEFHKARERPRFENTFRQLYLNQWTEQAERWLSLDAWDRCTAEVDWSAFEGRACYAGLDMSTIHDLTALVLVFPGEAEGDPIVVLPFFWVPGESAIERERRDRVPYPAWKREGHVTFTDAETLDHERVASEIEAIAQRFPIQALAFDPAHAGYVATRLDRDGAGLTMLPFKQTHFWMNAPAKRLEGLIIDGNLRHDGQPVLRWCVANAAIDQREELIRPSKGKSTERIDGVVALVMALGAWMGEGGDERSVYEERGPLVL</sequence>
<dbReference type="InterPro" id="IPR046462">
    <property type="entry name" value="TerL_nuclease"/>
</dbReference>
<evidence type="ECO:0000259" key="2">
    <source>
        <dbReference type="Pfam" id="PF20441"/>
    </source>
</evidence>
<dbReference type="InterPro" id="IPR046461">
    <property type="entry name" value="TerL_ATPase"/>
</dbReference>
<name>A0A518GZK8_9BACT</name>
<dbReference type="PANTHER" id="PTHR41287:SF1">
    <property type="entry name" value="PROTEIN YMFN"/>
    <property type="match status" value="1"/>
</dbReference>
<protein>
    <submittedName>
        <fullName evidence="3">Phage Terminase</fullName>
    </submittedName>
</protein>
<keyword evidence="4" id="KW-1185">Reference proteome</keyword>
<dbReference type="EMBL" id="CP036426">
    <property type="protein sequence ID" value="QDV34029.1"/>
    <property type="molecule type" value="Genomic_DNA"/>
</dbReference>
<accession>A0A518GZK8</accession>
<proteinExistence type="predicted"/>
<dbReference type="Gene3D" id="3.40.50.300">
    <property type="entry name" value="P-loop containing nucleotide triphosphate hydrolases"/>
    <property type="match status" value="1"/>
</dbReference>
<reference evidence="3 4" key="1">
    <citation type="submission" date="2019-02" db="EMBL/GenBank/DDBJ databases">
        <title>Deep-cultivation of Planctomycetes and their phenomic and genomic characterization uncovers novel biology.</title>
        <authorList>
            <person name="Wiegand S."/>
            <person name="Jogler M."/>
            <person name="Boedeker C."/>
            <person name="Pinto D."/>
            <person name="Vollmers J."/>
            <person name="Rivas-Marin E."/>
            <person name="Kohn T."/>
            <person name="Peeters S.H."/>
            <person name="Heuer A."/>
            <person name="Rast P."/>
            <person name="Oberbeckmann S."/>
            <person name="Bunk B."/>
            <person name="Jeske O."/>
            <person name="Meyerdierks A."/>
            <person name="Storesund J.E."/>
            <person name="Kallscheuer N."/>
            <person name="Luecker S."/>
            <person name="Lage O.M."/>
            <person name="Pohl T."/>
            <person name="Merkel B.J."/>
            <person name="Hornburger P."/>
            <person name="Mueller R.-W."/>
            <person name="Bruemmer F."/>
            <person name="Labrenz M."/>
            <person name="Spormann A.M."/>
            <person name="Op den Camp H."/>
            <person name="Overmann J."/>
            <person name="Amann R."/>
            <person name="Jetten M.S.M."/>
            <person name="Mascher T."/>
            <person name="Medema M.H."/>
            <person name="Devos D.P."/>
            <person name="Kaster A.-K."/>
            <person name="Ovreas L."/>
            <person name="Rohde M."/>
            <person name="Galperin M.Y."/>
            <person name="Jogler C."/>
        </authorList>
    </citation>
    <scope>NUCLEOTIDE SEQUENCE [LARGE SCALE GENOMIC DNA]</scope>
    <source>
        <strain evidence="3 4">ElP</strain>
    </source>
</reference>
<dbReference type="PANTHER" id="PTHR41287">
    <property type="match status" value="1"/>
</dbReference>
<dbReference type="Pfam" id="PF03354">
    <property type="entry name" value="TerL_ATPase"/>
    <property type="match status" value="1"/>
</dbReference>
<evidence type="ECO:0000313" key="3">
    <source>
        <dbReference type="EMBL" id="QDV34029.1"/>
    </source>
</evidence>
<dbReference type="InterPro" id="IPR027417">
    <property type="entry name" value="P-loop_NTPase"/>
</dbReference>
<dbReference type="Pfam" id="PF20441">
    <property type="entry name" value="TerL_nuclease"/>
    <property type="match status" value="1"/>
</dbReference>